<evidence type="ECO:0000259" key="6">
    <source>
        <dbReference type="SMART" id="SM01011"/>
    </source>
</evidence>
<dbReference type="Gene3D" id="3.90.230.10">
    <property type="entry name" value="Creatinase/methionine aminopeptidase superfamily"/>
    <property type="match status" value="1"/>
</dbReference>
<evidence type="ECO:0000256" key="1">
    <source>
        <dbReference type="ARBA" id="ARBA00001936"/>
    </source>
</evidence>
<dbReference type="GO" id="GO:0005829">
    <property type="term" value="C:cytosol"/>
    <property type="evidence" value="ECO:0007669"/>
    <property type="project" value="TreeGrafter"/>
</dbReference>
<dbReference type="SMART" id="SM01011">
    <property type="entry name" value="AMP_N"/>
    <property type="match status" value="1"/>
</dbReference>
<evidence type="ECO:0000313" key="7">
    <source>
        <dbReference type="EMBL" id="MPL75726.1"/>
    </source>
</evidence>
<accession>A0A644U9U2</accession>
<dbReference type="CDD" id="cd01087">
    <property type="entry name" value="Prolidase"/>
    <property type="match status" value="1"/>
</dbReference>
<keyword evidence="5" id="KW-0464">Manganese</keyword>
<name>A0A644U9U2_9ZZZZ</name>
<dbReference type="Pfam" id="PF00557">
    <property type="entry name" value="Peptidase_M24"/>
    <property type="match status" value="1"/>
</dbReference>
<dbReference type="InterPro" id="IPR029149">
    <property type="entry name" value="Creatin/AminoP/Spt16_N"/>
</dbReference>
<dbReference type="PANTHER" id="PTHR43226">
    <property type="entry name" value="XAA-PRO AMINOPEPTIDASE 3"/>
    <property type="match status" value="1"/>
</dbReference>
<dbReference type="SUPFAM" id="SSF55920">
    <property type="entry name" value="Creatinase/aminopeptidase"/>
    <property type="match status" value="1"/>
</dbReference>
<organism evidence="7">
    <name type="scientific">bioreactor metagenome</name>
    <dbReference type="NCBI Taxonomy" id="1076179"/>
    <lineage>
        <taxon>unclassified sequences</taxon>
        <taxon>metagenomes</taxon>
        <taxon>ecological metagenomes</taxon>
    </lineage>
</organism>
<sequence>MFAPGTYAGRREALRREIKSGIAVFPGNTEAAFNYPANTYHFRQDSTFSYFFGLNQPDLAAIIDFDNGTDMLFGNDVDMDDIIWMGPQPSMADRGKLAGIDRTAPLPEFGDTIAEALKKGRKVHFLPPYRGETKIQLLTLLGIPVAEQKAAASVELIRAVVKLRSIKSAEEIAEIEKMVDVAYLMHTTAMKMAHPGIVEQEIAGTIEGIALANAGPVSFPVILSINGQTLHNHYHGNTLSEGRMMVVDAGCESVESLYSSDITRTVPVGGKFNGRQRGIYEIVLNANLNAIAAIKPGIPYREVHLLAAKTIADGLKALGLMKGDTGAAVEAGAHALFFPHGLGHMMGMDVHDMENLGENYVGYDEEITRASQFGTAFLRLGRRLQPGFVLTVEPGIYFIPALIDQWKAEGRFTEFINYEKVETYKDFGGIRIEDDVLVTESGNRVLGRPIPKTVAEIEAIMKK</sequence>
<dbReference type="InterPro" id="IPR007865">
    <property type="entry name" value="Aminopep_P_N"/>
</dbReference>
<dbReference type="GO" id="GO:0070006">
    <property type="term" value="F:metalloaminopeptidase activity"/>
    <property type="evidence" value="ECO:0007669"/>
    <property type="project" value="InterPro"/>
</dbReference>
<dbReference type="InterPro" id="IPR052433">
    <property type="entry name" value="X-Pro_dipept-like"/>
</dbReference>
<dbReference type="SUPFAM" id="SSF53092">
    <property type="entry name" value="Creatinase/prolidase N-terminal domain"/>
    <property type="match status" value="1"/>
</dbReference>
<protein>
    <submittedName>
        <fullName evidence="7">Xaa-Pro aminopeptidase</fullName>
        <ecNumber evidence="7">3.4.11.9</ecNumber>
    </submittedName>
</protein>
<dbReference type="Pfam" id="PF05195">
    <property type="entry name" value="AMP_N"/>
    <property type="match status" value="1"/>
</dbReference>
<evidence type="ECO:0000256" key="4">
    <source>
        <dbReference type="ARBA" id="ARBA00022801"/>
    </source>
</evidence>
<dbReference type="GO" id="GO:0030145">
    <property type="term" value="F:manganese ion binding"/>
    <property type="evidence" value="ECO:0007669"/>
    <property type="project" value="InterPro"/>
</dbReference>
<dbReference type="PANTHER" id="PTHR43226:SF4">
    <property type="entry name" value="XAA-PRO AMINOPEPTIDASE 3"/>
    <property type="match status" value="1"/>
</dbReference>
<keyword evidence="7" id="KW-0645">Protease</keyword>
<dbReference type="EC" id="3.4.11.9" evidence="7"/>
<dbReference type="InterPro" id="IPR000994">
    <property type="entry name" value="Pept_M24"/>
</dbReference>
<feature type="domain" description="Aminopeptidase P N-terminal" evidence="6">
    <location>
        <begin position="2"/>
        <end position="134"/>
    </location>
</feature>
<dbReference type="Gene3D" id="3.40.350.10">
    <property type="entry name" value="Creatinase/prolidase N-terminal domain"/>
    <property type="match status" value="1"/>
</dbReference>
<proteinExistence type="inferred from homology"/>
<dbReference type="InterPro" id="IPR036005">
    <property type="entry name" value="Creatinase/aminopeptidase-like"/>
</dbReference>
<evidence type="ECO:0000256" key="5">
    <source>
        <dbReference type="ARBA" id="ARBA00023211"/>
    </source>
</evidence>
<comment type="cofactor">
    <cofactor evidence="1">
        <name>Mn(2+)</name>
        <dbReference type="ChEBI" id="CHEBI:29035"/>
    </cofactor>
</comment>
<keyword evidence="7" id="KW-0031">Aminopeptidase</keyword>
<dbReference type="GO" id="GO:0006508">
    <property type="term" value="P:proteolysis"/>
    <property type="evidence" value="ECO:0007669"/>
    <property type="project" value="TreeGrafter"/>
</dbReference>
<keyword evidence="3" id="KW-0479">Metal-binding</keyword>
<comment type="caution">
    <text evidence="7">The sequence shown here is derived from an EMBL/GenBank/DDBJ whole genome shotgun (WGS) entry which is preliminary data.</text>
</comment>
<comment type="similarity">
    <text evidence="2">Belongs to the peptidase M24B family.</text>
</comment>
<gene>
    <name evidence="7" type="primary">pepP_4</name>
    <name evidence="7" type="ORF">SDC9_21557</name>
</gene>
<dbReference type="EMBL" id="VSSQ01000091">
    <property type="protein sequence ID" value="MPL75726.1"/>
    <property type="molecule type" value="Genomic_DNA"/>
</dbReference>
<keyword evidence="4 7" id="KW-0378">Hydrolase</keyword>
<dbReference type="AlphaFoldDB" id="A0A644U9U2"/>
<reference evidence="7" key="1">
    <citation type="submission" date="2019-08" db="EMBL/GenBank/DDBJ databases">
        <authorList>
            <person name="Kucharzyk K."/>
            <person name="Murdoch R.W."/>
            <person name="Higgins S."/>
            <person name="Loffler F."/>
        </authorList>
    </citation>
    <scope>NUCLEOTIDE SEQUENCE</scope>
</reference>
<evidence type="ECO:0000256" key="3">
    <source>
        <dbReference type="ARBA" id="ARBA00022723"/>
    </source>
</evidence>
<evidence type="ECO:0000256" key="2">
    <source>
        <dbReference type="ARBA" id="ARBA00008766"/>
    </source>
</evidence>